<dbReference type="FunFam" id="1.10.3470.10:FF:000001">
    <property type="entry name" value="Vitamin B12 ABC transporter permease BtuC"/>
    <property type="match status" value="1"/>
</dbReference>
<evidence type="ECO:0000256" key="1">
    <source>
        <dbReference type="ARBA" id="ARBA00004651"/>
    </source>
</evidence>
<dbReference type="PANTHER" id="PTHR30472:SF70">
    <property type="entry name" value="MOLYBDATE IMPORT SYSTEM PERMEASE PROTEIN MOLB"/>
    <property type="match status" value="1"/>
</dbReference>
<organism evidence="9 10">
    <name type="scientific">Leadbettera azotonutricia (strain ATCC BAA-888 / DSM 13862 / ZAS-9)</name>
    <name type="common">Treponema azotonutricium</name>
    <dbReference type="NCBI Taxonomy" id="545695"/>
    <lineage>
        <taxon>Bacteria</taxon>
        <taxon>Pseudomonadati</taxon>
        <taxon>Spirochaetota</taxon>
        <taxon>Spirochaetia</taxon>
        <taxon>Spirochaetales</taxon>
        <taxon>Breznakiellaceae</taxon>
        <taxon>Leadbettera</taxon>
    </lineage>
</organism>
<feature type="transmembrane region" description="Helical" evidence="8">
    <location>
        <begin position="171"/>
        <end position="195"/>
    </location>
</feature>
<comment type="subcellular location">
    <subcellularLocation>
        <location evidence="1">Cell membrane</location>
        <topology evidence="1">Multi-pass membrane protein</topology>
    </subcellularLocation>
</comment>
<dbReference type="SUPFAM" id="SSF81345">
    <property type="entry name" value="ABC transporter involved in vitamin B12 uptake, BtuC"/>
    <property type="match status" value="1"/>
</dbReference>
<keyword evidence="7 8" id="KW-0472">Membrane</keyword>
<name>F5Y729_LEAAZ</name>
<dbReference type="STRING" id="545695.TREAZ_1167"/>
<feature type="transmembrane region" description="Helical" evidence="8">
    <location>
        <begin position="333"/>
        <end position="352"/>
    </location>
</feature>
<feature type="transmembrane region" description="Helical" evidence="8">
    <location>
        <begin position="117"/>
        <end position="135"/>
    </location>
</feature>
<evidence type="ECO:0000256" key="4">
    <source>
        <dbReference type="ARBA" id="ARBA00022475"/>
    </source>
</evidence>
<dbReference type="OrthoDB" id="9792889at2"/>
<dbReference type="EMBL" id="CP001841">
    <property type="protein sequence ID" value="AEF81117.1"/>
    <property type="molecule type" value="Genomic_DNA"/>
</dbReference>
<dbReference type="GO" id="GO:0033214">
    <property type="term" value="P:siderophore-iron import into cell"/>
    <property type="evidence" value="ECO:0007669"/>
    <property type="project" value="TreeGrafter"/>
</dbReference>
<accession>F5Y729</accession>
<keyword evidence="3" id="KW-0813">Transport</keyword>
<keyword evidence="4" id="KW-1003">Cell membrane</keyword>
<evidence type="ECO:0000256" key="5">
    <source>
        <dbReference type="ARBA" id="ARBA00022692"/>
    </source>
</evidence>
<dbReference type="RefSeq" id="WP_015710825.1">
    <property type="nucleotide sequence ID" value="NC_015577.1"/>
</dbReference>
<comment type="similarity">
    <text evidence="2">Belongs to the binding-protein-dependent transport system permease family. FecCD subfamily.</text>
</comment>
<dbReference type="Gene3D" id="1.10.3470.10">
    <property type="entry name" value="ABC transporter involved in vitamin B12 uptake, BtuC"/>
    <property type="match status" value="1"/>
</dbReference>
<feature type="transmembrane region" description="Helical" evidence="8">
    <location>
        <begin position="265"/>
        <end position="286"/>
    </location>
</feature>
<evidence type="ECO:0000256" key="7">
    <source>
        <dbReference type="ARBA" id="ARBA00023136"/>
    </source>
</evidence>
<evidence type="ECO:0000313" key="9">
    <source>
        <dbReference type="EMBL" id="AEF81117.1"/>
    </source>
</evidence>
<dbReference type="InterPro" id="IPR000522">
    <property type="entry name" value="ABC_transptr_permease_BtuC"/>
</dbReference>
<evidence type="ECO:0000256" key="8">
    <source>
        <dbReference type="SAM" id="Phobius"/>
    </source>
</evidence>
<protein>
    <submittedName>
        <fullName evidence="9">HmuU protein</fullName>
    </submittedName>
</protein>
<reference evidence="9 10" key="2">
    <citation type="journal article" date="2011" name="ISME J.">
        <title>RNA-seq reveals cooperative metabolic interactions between two termite-gut spirochete species in co-culture.</title>
        <authorList>
            <person name="Rosenthal A.Z."/>
            <person name="Matson E.G."/>
            <person name="Eldar A."/>
            <person name="Leadbetter J.R."/>
        </authorList>
    </citation>
    <scope>NUCLEOTIDE SEQUENCE [LARGE SCALE GENOMIC DNA]</scope>
    <source>
        <strain evidence="10">ATCC BAA-888 / DSM 13862 / ZAS-9</strain>
    </source>
</reference>
<evidence type="ECO:0000256" key="6">
    <source>
        <dbReference type="ARBA" id="ARBA00022989"/>
    </source>
</evidence>
<reference evidence="10" key="1">
    <citation type="submission" date="2009-12" db="EMBL/GenBank/DDBJ databases">
        <title>Complete sequence of Treponema azotonutricium strain ZAS-9.</title>
        <authorList>
            <person name="Tetu S.G."/>
            <person name="Matson E."/>
            <person name="Ren Q."/>
            <person name="Seshadri R."/>
            <person name="Elbourne L."/>
            <person name="Hassan K.A."/>
            <person name="Durkin A."/>
            <person name="Radune D."/>
            <person name="Mohamoud Y."/>
            <person name="Shay R."/>
            <person name="Jin S."/>
            <person name="Zhang X."/>
            <person name="Lucey K."/>
            <person name="Ballor N.R."/>
            <person name="Ottesen E."/>
            <person name="Rosenthal R."/>
            <person name="Allen A."/>
            <person name="Leadbetter J.R."/>
            <person name="Paulsen I.T."/>
        </authorList>
    </citation>
    <scope>NUCLEOTIDE SEQUENCE [LARGE SCALE GENOMIC DNA]</scope>
    <source>
        <strain evidence="10">ATCC BAA-888 / DSM 13862 / ZAS-9</strain>
    </source>
</reference>
<dbReference type="KEGG" id="taz:TREAZ_1167"/>
<dbReference type="HOGENOM" id="CLU_013016_0_2_12"/>
<dbReference type="PANTHER" id="PTHR30472">
    <property type="entry name" value="FERRIC ENTEROBACTIN TRANSPORT SYSTEM PERMEASE PROTEIN"/>
    <property type="match status" value="1"/>
</dbReference>
<gene>
    <name evidence="9" type="ordered locus">TREAZ_1167</name>
</gene>
<dbReference type="CDD" id="cd06550">
    <property type="entry name" value="TM_ABC_iron-siderophores_like"/>
    <property type="match status" value="1"/>
</dbReference>
<dbReference type="eggNOG" id="COG0609">
    <property type="taxonomic scope" value="Bacteria"/>
</dbReference>
<dbReference type="AlphaFoldDB" id="F5Y729"/>
<proteinExistence type="inferred from homology"/>
<sequence>MHHIPIEGIPSRNPVLPGSGIAGLVYRRRACFLTVLLIPAAVIVFLLSVASGRYAIPLGEIFSVIAGRGEGISRRISAIVLNVRIPRGAAALLAGMGLSASGAAYQSLFRNPMASPDILGAAAGASFGAALGILINQGNAAIQFLAFVGGIAAVGLTCLINGIVNRRQPGLIMLLLSGMAVGGLFTALVSVVKYFADPDNQLPALTFWLMGGLAGVEGGQVRTAGIIIVLCLLIMHFKRWTLNLLSFEDDESQSMGVSLRREQGIVIILSTLLCSASISLCGPVGWVGLLVPHTARMLAGSNNRDMFPLAVLLGGIYMMIMDDIARNAAMVEIPLGILTALIGAPFFIVLLFRGNYFKE</sequence>
<dbReference type="Proteomes" id="UP000009222">
    <property type="component" value="Chromosome"/>
</dbReference>
<keyword evidence="6 8" id="KW-1133">Transmembrane helix</keyword>
<dbReference type="InterPro" id="IPR037294">
    <property type="entry name" value="ABC_BtuC-like"/>
</dbReference>
<feature type="transmembrane region" description="Helical" evidence="8">
    <location>
        <begin position="141"/>
        <end position="164"/>
    </location>
</feature>
<evidence type="ECO:0000256" key="2">
    <source>
        <dbReference type="ARBA" id="ARBA00007935"/>
    </source>
</evidence>
<dbReference type="Pfam" id="PF01032">
    <property type="entry name" value="FecCD"/>
    <property type="match status" value="1"/>
</dbReference>
<evidence type="ECO:0000313" key="10">
    <source>
        <dbReference type="Proteomes" id="UP000009222"/>
    </source>
</evidence>
<dbReference type="InParanoid" id="F5Y729"/>
<dbReference type="GO" id="GO:0022857">
    <property type="term" value="F:transmembrane transporter activity"/>
    <property type="evidence" value="ECO:0007669"/>
    <property type="project" value="InterPro"/>
</dbReference>
<keyword evidence="10" id="KW-1185">Reference proteome</keyword>
<dbReference type="GO" id="GO:0005886">
    <property type="term" value="C:plasma membrane"/>
    <property type="evidence" value="ECO:0007669"/>
    <property type="project" value="UniProtKB-SubCell"/>
</dbReference>
<keyword evidence="5 8" id="KW-0812">Transmembrane</keyword>
<feature type="transmembrane region" description="Helical" evidence="8">
    <location>
        <begin position="85"/>
        <end position="105"/>
    </location>
</feature>
<feature type="transmembrane region" description="Helical" evidence="8">
    <location>
        <begin position="30"/>
        <end position="50"/>
    </location>
</feature>
<evidence type="ECO:0000256" key="3">
    <source>
        <dbReference type="ARBA" id="ARBA00022448"/>
    </source>
</evidence>
<feature type="transmembrane region" description="Helical" evidence="8">
    <location>
        <begin position="207"/>
        <end position="235"/>
    </location>
</feature>